<dbReference type="EnsemblPlants" id="AVESA.00010b.r2.5DG0948880.1">
    <property type="protein sequence ID" value="AVESA.00010b.r2.5DG0948880.1.CDS"/>
    <property type="gene ID" value="AVESA.00010b.r2.5DG0948880"/>
</dbReference>
<evidence type="ECO:0000313" key="1">
    <source>
        <dbReference type="EnsemblPlants" id="AVESA.00010b.r2.5DG0948880.1.CDS"/>
    </source>
</evidence>
<sequence length="503" mass="55789">MLKLKRIANISNDRRKSHKQRRVKEGSGISSGGRREAASPAAQNLSQELCWNELSQQHAAKLSPSVLSLASYDGDKMHCKSTGVVVRNNSAGACVLTSSALVRTLDAGRWLMPALKIKLRLPNKKVVDGWIEHYDLPFSMVVIGTMFSPDLRVACLSDSLHVELHTELHAVKCCFDSGKLMETRGQPIGGQSQVDSEGFMLSTCKITMDGSGGPLVDFDGNIVGMNDYHGLKMTRYVQTDKILECLGDLWCSDEEMEKFAIDFDSFSEEFTKDKLTTEFTKVEPTPPLIEDEHKNLNILDPWPFDDFTKEVNDILKSDGYPLPAYADDKERHFACTGISIECNESTSTVLTSASLVRTSGHENKIIDNLRIEVCLPTKQRVGGTLLHYDLSYNVAVVTIPIVCRSHAAISVESTQTKVVALRRAFKSGNLMATDGLMIGEQDKFDCRELKFSTSKITKAGIGGPLYDLSGNFVGMNFYDTEGTPYLPRNIILKLLKSFDAERY</sequence>
<protein>
    <submittedName>
        <fullName evidence="1">Uncharacterized protein</fullName>
    </submittedName>
</protein>
<reference evidence="1" key="1">
    <citation type="submission" date="2021-05" db="EMBL/GenBank/DDBJ databases">
        <authorList>
            <person name="Scholz U."/>
            <person name="Mascher M."/>
            <person name="Fiebig A."/>
        </authorList>
    </citation>
    <scope>NUCLEOTIDE SEQUENCE [LARGE SCALE GENOMIC DNA]</scope>
</reference>
<dbReference type="Proteomes" id="UP001732700">
    <property type="component" value="Chromosome 5D"/>
</dbReference>
<accession>A0ACD5YER6</accession>
<name>A0ACD5YER6_AVESA</name>
<evidence type="ECO:0000313" key="2">
    <source>
        <dbReference type="Proteomes" id="UP001732700"/>
    </source>
</evidence>
<keyword evidence="2" id="KW-1185">Reference proteome</keyword>
<proteinExistence type="predicted"/>
<reference evidence="1" key="2">
    <citation type="submission" date="2025-09" db="UniProtKB">
        <authorList>
            <consortium name="EnsemblPlants"/>
        </authorList>
    </citation>
    <scope>IDENTIFICATION</scope>
</reference>
<organism evidence="1 2">
    <name type="scientific">Avena sativa</name>
    <name type="common">Oat</name>
    <dbReference type="NCBI Taxonomy" id="4498"/>
    <lineage>
        <taxon>Eukaryota</taxon>
        <taxon>Viridiplantae</taxon>
        <taxon>Streptophyta</taxon>
        <taxon>Embryophyta</taxon>
        <taxon>Tracheophyta</taxon>
        <taxon>Spermatophyta</taxon>
        <taxon>Magnoliopsida</taxon>
        <taxon>Liliopsida</taxon>
        <taxon>Poales</taxon>
        <taxon>Poaceae</taxon>
        <taxon>BOP clade</taxon>
        <taxon>Pooideae</taxon>
        <taxon>Poodae</taxon>
        <taxon>Poeae</taxon>
        <taxon>Poeae Chloroplast Group 1 (Aveneae type)</taxon>
        <taxon>Aveninae</taxon>
        <taxon>Avena</taxon>
    </lineage>
</organism>